<dbReference type="PANTHER" id="PTHR43434:SF1">
    <property type="entry name" value="PHOSPHOGLYCOLATE PHOSPHATASE"/>
    <property type="match status" value="1"/>
</dbReference>
<dbReference type="SFLD" id="SFLDG01129">
    <property type="entry name" value="C1.5:_HAD__Beta-PGM__Phosphata"/>
    <property type="match status" value="1"/>
</dbReference>
<dbReference type="NCBIfam" id="TIGR01549">
    <property type="entry name" value="HAD-SF-IA-v1"/>
    <property type="match status" value="1"/>
</dbReference>
<evidence type="ECO:0000256" key="1">
    <source>
        <dbReference type="ARBA" id="ARBA00000830"/>
    </source>
</evidence>
<evidence type="ECO:0000256" key="4">
    <source>
        <dbReference type="ARBA" id="ARBA00013078"/>
    </source>
</evidence>
<comment type="catalytic activity">
    <reaction evidence="1">
        <text>2-phosphoglycolate + H2O = glycolate + phosphate</text>
        <dbReference type="Rhea" id="RHEA:14369"/>
        <dbReference type="ChEBI" id="CHEBI:15377"/>
        <dbReference type="ChEBI" id="CHEBI:29805"/>
        <dbReference type="ChEBI" id="CHEBI:43474"/>
        <dbReference type="ChEBI" id="CHEBI:58033"/>
        <dbReference type="EC" id="3.1.3.18"/>
    </reaction>
</comment>
<keyword evidence="5" id="KW-0378">Hydrolase</keyword>
<comment type="similarity">
    <text evidence="3">Belongs to the HAD-like hydrolase superfamily. CbbY/CbbZ/Gph/YieH family.</text>
</comment>
<dbReference type="Gene3D" id="3.40.50.1000">
    <property type="entry name" value="HAD superfamily/HAD-like"/>
    <property type="match status" value="1"/>
</dbReference>
<evidence type="ECO:0000256" key="2">
    <source>
        <dbReference type="ARBA" id="ARBA00004818"/>
    </source>
</evidence>
<dbReference type="SFLD" id="SFLDS00003">
    <property type="entry name" value="Haloacid_Dehalogenase"/>
    <property type="match status" value="1"/>
</dbReference>
<name>A0AAW9SHJ5_9RHOB</name>
<protein>
    <recommendedName>
        <fullName evidence="4">phosphoglycolate phosphatase</fullName>
        <ecNumber evidence="4">3.1.3.18</ecNumber>
    </recommendedName>
</protein>
<comment type="caution">
    <text evidence="5">The sequence shown here is derived from an EMBL/GenBank/DDBJ whole genome shotgun (WGS) entry which is preliminary data.</text>
</comment>
<dbReference type="InterPro" id="IPR023198">
    <property type="entry name" value="PGP-like_dom2"/>
</dbReference>
<dbReference type="Pfam" id="PF00702">
    <property type="entry name" value="Hydrolase"/>
    <property type="match status" value="1"/>
</dbReference>
<evidence type="ECO:0000256" key="3">
    <source>
        <dbReference type="ARBA" id="ARBA00006171"/>
    </source>
</evidence>
<accession>A0AAW9SHJ5</accession>
<dbReference type="RefSeq" id="WP_347165460.1">
    <property type="nucleotide sequence ID" value="NZ_JBDNCH010000002.1"/>
</dbReference>
<evidence type="ECO:0000313" key="5">
    <source>
        <dbReference type="EMBL" id="MEN9060268.1"/>
    </source>
</evidence>
<dbReference type="InterPro" id="IPR050155">
    <property type="entry name" value="HAD-like_hydrolase_sf"/>
</dbReference>
<dbReference type="SUPFAM" id="SSF56784">
    <property type="entry name" value="HAD-like"/>
    <property type="match status" value="1"/>
</dbReference>
<dbReference type="Gene3D" id="1.10.150.240">
    <property type="entry name" value="Putative phosphatase, domain 2"/>
    <property type="match status" value="1"/>
</dbReference>
<gene>
    <name evidence="5" type="ORF">ABFB10_03690</name>
</gene>
<dbReference type="Proteomes" id="UP001428774">
    <property type="component" value="Unassembled WGS sequence"/>
</dbReference>
<dbReference type="EC" id="3.1.3.18" evidence="4"/>
<dbReference type="GO" id="GO:0006281">
    <property type="term" value="P:DNA repair"/>
    <property type="evidence" value="ECO:0007669"/>
    <property type="project" value="TreeGrafter"/>
</dbReference>
<proteinExistence type="inferred from homology"/>
<dbReference type="AlphaFoldDB" id="A0AAW9SHJ5"/>
<keyword evidence="6" id="KW-1185">Reference proteome</keyword>
<reference evidence="5 6" key="1">
    <citation type="submission" date="2024-05" db="EMBL/GenBank/DDBJ databases">
        <title>Genome sequence of Ponticoccus litoralis KCCM 90028.</title>
        <authorList>
            <person name="Kim J.M."/>
            <person name="Lee J.K."/>
            <person name="Choi B.J."/>
            <person name="Bayburt H."/>
            <person name="Baek J.H."/>
            <person name="Jeon C.O."/>
        </authorList>
    </citation>
    <scope>NUCLEOTIDE SEQUENCE [LARGE SCALE GENOMIC DNA]</scope>
    <source>
        <strain evidence="5 6">KCCM 90028</strain>
    </source>
</reference>
<dbReference type="EMBL" id="JBDNCH010000002">
    <property type="protein sequence ID" value="MEN9060268.1"/>
    <property type="molecule type" value="Genomic_DNA"/>
</dbReference>
<dbReference type="InterPro" id="IPR036412">
    <property type="entry name" value="HAD-like_sf"/>
</dbReference>
<comment type="pathway">
    <text evidence="2">Organic acid metabolism; glycolate biosynthesis; glycolate from 2-phosphoglycolate: step 1/1.</text>
</comment>
<dbReference type="InterPro" id="IPR006439">
    <property type="entry name" value="HAD-SF_hydro_IA"/>
</dbReference>
<sequence>MRRSIAAVLFDKDGTLFDFGATWDGWGMRVIEDLSAGDTEHARDLALTVRYDLAAARFLPDSPVIAGTNREVADCLLRALPGWTAARVEERLVAHAAAAPLVEAVALVPFLALLSARDLDLGVMTNDDEAVARAHLAEVGVVNMFDFIAGADSGFGAKPSPAPLLAFCRAVGVAPGQTVMVGDSTHDLKAGRAAGMLCVGVLTGVAGRETLAPLADVVLPDVGHLPDWLDGRI</sequence>
<dbReference type="GO" id="GO:0008967">
    <property type="term" value="F:phosphoglycolate phosphatase activity"/>
    <property type="evidence" value="ECO:0007669"/>
    <property type="project" value="UniProtKB-EC"/>
</dbReference>
<dbReference type="PANTHER" id="PTHR43434">
    <property type="entry name" value="PHOSPHOGLYCOLATE PHOSPHATASE"/>
    <property type="match status" value="1"/>
</dbReference>
<evidence type="ECO:0000313" key="6">
    <source>
        <dbReference type="Proteomes" id="UP001428774"/>
    </source>
</evidence>
<organism evidence="5 6">
    <name type="scientific">Ponticoccus litoralis</name>
    <dbReference type="NCBI Taxonomy" id="422297"/>
    <lineage>
        <taxon>Bacteria</taxon>
        <taxon>Pseudomonadati</taxon>
        <taxon>Pseudomonadota</taxon>
        <taxon>Alphaproteobacteria</taxon>
        <taxon>Rhodobacterales</taxon>
        <taxon>Roseobacteraceae</taxon>
        <taxon>Ponticoccus</taxon>
    </lineage>
</organism>
<dbReference type="InterPro" id="IPR023214">
    <property type="entry name" value="HAD_sf"/>
</dbReference>